<dbReference type="AlphaFoldDB" id="A0A9W4SGN8"/>
<evidence type="ECO:0000313" key="2">
    <source>
        <dbReference type="EMBL" id="CAI2166416.1"/>
    </source>
</evidence>
<protein>
    <submittedName>
        <fullName evidence="2">11148_t:CDS:1</fullName>
    </submittedName>
</protein>
<proteinExistence type="predicted"/>
<feature type="coiled-coil region" evidence="1">
    <location>
        <begin position="4"/>
        <end position="63"/>
    </location>
</feature>
<evidence type="ECO:0000256" key="1">
    <source>
        <dbReference type="SAM" id="Coils"/>
    </source>
</evidence>
<dbReference type="EMBL" id="CAMKVN010000302">
    <property type="protein sequence ID" value="CAI2166416.1"/>
    <property type="molecule type" value="Genomic_DNA"/>
</dbReference>
<sequence>MVLKNNIEKTLRDLETRINELEQRNESLHSEFKYFEDDVREREEETKANIKDLEEKIQKREEDQKS</sequence>
<keyword evidence="1" id="KW-0175">Coiled coil</keyword>
<name>A0A9W4SGN8_9GLOM</name>
<accession>A0A9W4SGN8</accession>
<dbReference type="Proteomes" id="UP001153678">
    <property type="component" value="Unassembled WGS sequence"/>
</dbReference>
<evidence type="ECO:0000313" key="3">
    <source>
        <dbReference type="Proteomes" id="UP001153678"/>
    </source>
</evidence>
<gene>
    <name evidence="2" type="ORF">FWILDA_LOCUS2563</name>
</gene>
<reference evidence="2" key="1">
    <citation type="submission" date="2022-08" db="EMBL/GenBank/DDBJ databases">
        <authorList>
            <person name="Kallberg Y."/>
            <person name="Tangrot J."/>
            <person name="Rosling A."/>
        </authorList>
    </citation>
    <scope>NUCLEOTIDE SEQUENCE</scope>
    <source>
        <strain evidence="2">Wild A</strain>
    </source>
</reference>
<keyword evidence="3" id="KW-1185">Reference proteome</keyword>
<organism evidence="2 3">
    <name type="scientific">Funneliformis geosporum</name>
    <dbReference type="NCBI Taxonomy" id="1117311"/>
    <lineage>
        <taxon>Eukaryota</taxon>
        <taxon>Fungi</taxon>
        <taxon>Fungi incertae sedis</taxon>
        <taxon>Mucoromycota</taxon>
        <taxon>Glomeromycotina</taxon>
        <taxon>Glomeromycetes</taxon>
        <taxon>Glomerales</taxon>
        <taxon>Glomeraceae</taxon>
        <taxon>Funneliformis</taxon>
    </lineage>
</organism>
<comment type="caution">
    <text evidence="2">The sequence shown here is derived from an EMBL/GenBank/DDBJ whole genome shotgun (WGS) entry which is preliminary data.</text>
</comment>